<dbReference type="GeneID" id="83620759"/>
<dbReference type="Pfam" id="PF03779">
    <property type="entry name" value="SPW"/>
    <property type="match status" value="1"/>
</dbReference>
<reference evidence="3" key="2">
    <citation type="submission" date="2019-10" db="EMBL/GenBank/DDBJ databases">
        <title>Draft genome sequence of Rhodococcus aetherivorans JCM 14343.</title>
        <authorList>
            <person name="Inoue D."/>
            <person name="Nakazawa M."/>
            <person name="Yamamoto N."/>
            <person name="Sei K."/>
            <person name="Ike M."/>
        </authorList>
    </citation>
    <scope>NUCLEOTIDE SEQUENCE</scope>
    <source>
        <strain evidence="3">JCM 14343</strain>
    </source>
</reference>
<dbReference type="Proteomes" id="UP000325466">
    <property type="component" value="Unassembled WGS sequence"/>
</dbReference>
<feature type="transmembrane region" description="Helical" evidence="1">
    <location>
        <begin position="59"/>
        <end position="77"/>
    </location>
</feature>
<keyword evidence="1" id="KW-1133">Transmembrane helix</keyword>
<evidence type="ECO:0000259" key="2">
    <source>
        <dbReference type="Pfam" id="PF03779"/>
    </source>
</evidence>
<keyword evidence="1" id="KW-0812">Transmembrane</keyword>
<evidence type="ECO:0000313" key="6">
    <source>
        <dbReference type="Proteomes" id="UP001163947"/>
    </source>
</evidence>
<feature type="transmembrane region" description="Helical" evidence="1">
    <location>
        <begin position="33"/>
        <end position="52"/>
    </location>
</feature>
<feature type="domain" description="SPW repeat-containing integral membrane" evidence="2">
    <location>
        <begin position="8"/>
        <end position="101"/>
    </location>
</feature>
<reference evidence="3 5" key="1">
    <citation type="journal article" date="2018" name="Biodegradation">
        <title>1,4-Dioxane degradation characteristics of Rhodococcus aetherivorans JCM 14343.</title>
        <authorList>
            <person name="Inoue D."/>
            <person name="Tsunoda T."/>
            <person name="Yamamoto N."/>
            <person name="Ike M."/>
            <person name="Sei K."/>
        </authorList>
    </citation>
    <scope>NUCLEOTIDE SEQUENCE [LARGE SCALE GENOMIC DNA]</scope>
    <source>
        <strain evidence="3 5">JCM 14343</strain>
    </source>
</reference>
<keyword evidence="1" id="KW-0472">Membrane</keyword>
<dbReference type="RefSeq" id="WP_006939196.1">
    <property type="nucleotide sequence ID" value="NZ_BAAAYP010000045.1"/>
</dbReference>
<proteinExistence type="predicted"/>
<dbReference type="AlphaFoldDB" id="A0A059MN81"/>
<evidence type="ECO:0000256" key="1">
    <source>
        <dbReference type="SAM" id="Phobius"/>
    </source>
</evidence>
<dbReference type="KEGG" id="rav:AAT18_18685"/>
<dbReference type="Proteomes" id="UP001163947">
    <property type="component" value="Chromosome"/>
</dbReference>
<evidence type="ECO:0000313" key="3">
    <source>
        <dbReference type="EMBL" id="GES35008.1"/>
    </source>
</evidence>
<accession>A0A059MN81</accession>
<name>A0A059MN81_9NOCA</name>
<dbReference type="EMBL" id="CP106982">
    <property type="protein sequence ID" value="UYF96058.1"/>
    <property type="molecule type" value="Genomic_DNA"/>
</dbReference>
<organism evidence="4 6">
    <name type="scientific">Rhodococcus aetherivorans</name>
    <dbReference type="NCBI Taxonomy" id="191292"/>
    <lineage>
        <taxon>Bacteria</taxon>
        <taxon>Bacillati</taxon>
        <taxon>Actinomycetota</taxon>
        <taxon>Actinomycetes</taxon>
        <taxon>Mycobacteriales</taxon>
        <taxon>Nocardiaceae</taxon>
        <taxon>Rhodococcus</taxon>
    </lineage>
</organism>
<dbReference type="EMBL" id="BLAH01000006">
    <property type="protein sequence ID" value="GES35008.1"/>
    <property type="molecule type" value="Genomic_DNA"/>
</dbReference>
<evidence type="ECO:0000313" key="4">
    <source>
        <dbReference type="EMBL" id="UYF96058.1"/>
    </source>
</evidence>
<protein>
    <submittedName>
        <fullName evidence="4">SPW repeat protein</fullName>
    </submittedName>
</protein>
<dbReference type="InterPro" id="IPR005530">
    <property type="entry name" value="SPW"/>
</dbReference>
<gene>
    <name evidence="4" type="ORF">OCS65_10040</name>
    <name evidence="3" type="ORF">RAJCM14343_0252</name>
</gene>
<sequence length="121" mass="12934">MFSDSRLQDYVAVILGVFTALSPLWVANDNTTMWTLIVLGVLIALTGLAQIVRPTMAAIDYAMGVFGVLLFLSPWVMGFTEYSGASWTAWVVGVLTVVVAVAALPVMSARMHGHGGLATHH</sequence>
<accession>N1M6V6</accession>
<keyword evidence="5" id="KW-1185">Reference proteome</keyword>
<reference evidence="4" key="3">
    <citation type="submission" date="2022-09" db="EMBL/GenBank/DDBJ databases">
        <title>The genome sequence of Rhodococcus aetherivorans N1.</title>
        <authorList>
            <person name="Jiang W."/>
        </authorList>
    </citation>
    <scope>NUCLEOTIDE SEQUENCE</scope>
    <source>
        <strain evidence="4">N1</strain>
    </source>
</reference>
<accession>A0A0F6VL22</accession>
<feature type="transmembrane region" description="Helical" evidence="1">
    <location>
        <begin position="89"/>
        <end position="107"/>
    </location>
</feature>
<feature type="transmembrane region" description="Helical" evidence="1">
    <location>
        <begin position="7"/>
        <end position="27"/>
    </location>
</feature>
<evidence type="ECO:0000313" key="5">
    <source>
        <dbReference type="Proteomes" id="UP000325466"/>
    </source>
</evidence>